<dbReference type="AlphaFoldDB" id="A0A1F6XK70"/>
<evidence type="ECO:0000256" key="6">
    <source>
        <dbReference type="ARBA" id="ARBA00023310"/>
    </source>
</evidence>
<dbReference type="Pfam" id="PF00213">
    <property type="entry name" value="OSCP"/>
    <property type="match status" value="1"/>
</dbReference>
<comment type="caution">
    <text evidence="8">The sequence shown here is derived from an EMBL/GenBank/DDBJ whole genome shotgun (WGS) entry which is preliminary data.</text>
</comment>
<evidence type="ECO:0000256" key="3">
    <source>
        <dbReference type="ARBA" id="ARBA00022781"/>
    </source>
</evidence>
<evidence type="ECO:0000256" key="2">
    <source>
        <dbReference type="ARBA" id="ARBA00022448"/>
    </source>
</evidence>
<dbReference type="EMBL" id="MFUX01000020">
    <property type="protein sequence ID" value="OGI94535.1"/>
    <property type="molecule type" value="Genomic_DNA"/>
</dbReference>
<proteinExistence type="inferred from homology"/>
<comment type="similarity">
    <text evidence="7">Belongs to the ATPase delta chain family.</text>
</comment>
<comment type="function">
    <text evidence="7">F(1)F(0) ATP synthase produces ATP from ADP in the presence of a proton or sodium gradient. F-type ATPases consist of two structural domains, F(1) containing the extramembraneous catalytic core and F(0) containing the membrane proton channel, linked together by a central stalk and a peripheral stalk. During catalysis, ATP synthesis in the catalytic domain of F(1) is coupled via a rotary mechanism of the central stalk subunits to proton translocation.</text>
</comment>
<dbReference type="InterPro" id="IPR000711">
    <property type="entry name" value="ATPase_OSCP/dsu"/>
</dbReference>
<organism evidence="8 9">
    <name type="scientific">Candidatus Nomurabacteria bacterium RIFCSPLOWO2_01_FULL_40_18</name>
    <dbReference type="NCBI Taxonomy" id="1801773"/>
    <lineage>
        <taxon>Bacteria</taxon>
        <taxon>Candidatus Nomuraibacteriota</taxon>
    </lineage>
</organism>
<keyword evidence="6 7" id="KW-0066">ATP synthesis</keyword>
<comment type="subcellular location">
    <subcellularLocation>
        <location evidence="7">Cell membrane</location>
        <topology evidence="7">Peripheral membrane protein</topology>
    </subcellularLocation>
    <subcellularLocation>
        <location evidence="1">Membrane</location>
    </subcellularLocation>
</comment>
<keyword evidence="2 7" id="KW-0813">Transport</keyword>
<dbReference type="GO" id="GO:0046933">
    <property type="term" value="F:proton-transporting ATP synthase activity, rotational mechanism"/>
    <property type="evidence" value="ECO:0007669"/>
    <property type="project" value="UniProtKB-UniRule"/>
</dbReference>
<sequence>MPKISPQNIAEAIYEATEGKSGASLAETARNSVQMLHRKRMLGKSDEVVKALQNILDKKTGTIRAKITTAKKISPEQRNKIEHEVKEKYKAKQVASEFFEKGKLLGGMRVEVGDEVLDTSYKNKLKQLEDFLTQAK</sequence>
<keyword evidence="4 7" id="KW-0406">Ion transport</keyword>
<keyword evidence="5 7" id="KW-0472">Membrane</keyword>
<dbReference type="STRING" id="1801773.A3A03_02450"/>
<dbReference type="HAMAP" id="MF_01416">
    <property type="entry name" value="ATP_synth_delta_bact"/>
    <property type="match status" value="1"/>
</dbReference>
<name>A0A1F6XK70_9BACT</name>
<gene>
    <name evidence="7" type="primary">atpH</name>
    <name evidence="8" type="ORF">A3A03_02450</name>
</gene>
<keyword evidence="7" id="KW-1003">Cell membrane</keyword>
<dbReference type="PANTHER" id="PTHR11910">
    <property type="entry name" value="ATP SYNTHASE DELTA CHAIN"/>
    <property type="match status" value="1"/>
</dbReference>
<evidence type="ECO:0000313" key="9">
    <source>
        <dbReference type="Proteomes" id="UP000176629"/>
    </source>
</evidence>
<keyword evidence="3 7" id="KW-0375">Hydrogen ion transport</keyword>
<dbReference type="GO" id="GO:0005886">
    <property type="term" value="C:plasma membrane"/>
    <property type="evidence" value="ECO:0007669"/>
    <property type="project" value="UniProtKB-SubCell"/>
</dbReference>
<reference evidence="8 9" key="1">
    <citation type="journal article" date="2016" name="Nat. Commun.">
        <title>Thousands of microbial genomes shed light on interconnected biogeochemical processes in an aquifer system.</title>
        <authorList>
            <person name="Anantharaman K."/>
            <person name="Brown C.T."/>
            <person name="Hug L.A."/>
            <person name="Sharon I."/>
            <person name="Castelle C.J."/>
            <person name="Probst A.J."/>
            <person name="Thomas B.C."/>
            <person name="Singh A."/>
            <person name="Wilkins M.J."/>
            <person name="Karaoz U."/>
            <person name="Brodie E.L."/>
            <person name="Williams K.H."/>
            <person name="Hubbard S.S."/>
            <person name="Banfield J.F."/>
        </authorList>
    </citation>
    <scope>NUCLEOTIDE SEQUENCE [LARGE SCALE GENOMIC DNA]</scope>
</reference>
<evidence type="ECO:0000256" key="7">
    <source>
        <dbReference type="HAMAP-Rule" id="MF_01416"/>
    </source>
</evidence>
<evidence type="ECO:0000256" key="1">
    <source>
        <dbReference type="ARBA" id="ARBA00004370"/>
    </source>
</evidence>
<protein>
    <recommendedName>
        <fullName evidence="7">ATP synthase subunit delta</fullName>
    </recommendedName>
    <alternativeName>
        <fullName evidence="7">ATP synthase F(1) sector subunit delta</fullName>
    </alternativeName>
    <alternativeName>
        <fullName evidence="7">F-type ATPase subunit delta</fullName>
        <shortName evidence="7">F-ATPase subunit delta</shortName>
    </alternativeName>
</protein>
<dbReference type="GO" id="GO:0045259">
    <property type="term" value="C:proton-transporting ATP synthase complex"/>
    <property type="evidence" value="ECO:0007669"/>
    <property type="project" value="UniProtKB-KW"/>
</dbReference>
<keyword evidence="7" id="KW-0139">CF(1)</keyword>
<accession>A0A1F6XK70</accession>
<evidence type="ECO:0000256" key="4">
    <source>
        <dbReference type="ARBA" id="ARBA00023065"/>
    </source>
</evidence>
<dbReference type="Proteomes" id="UP000176629">
    <property type="component" value="Unassembled WGS sequence"/>
</dbReference>
<evidence type="ECO:0000313" key="8">
    <source>
        <dbReference type="EMBL" id="OGI94535.1"/>
    </source>
</evidence>
<evidence type="ECO:0000256" key="5">
    <source>
        <dbReference type="ARBA" id="ARBA00023136"/>
    </source>
</evidence>
<comment type="function">
    <text evidence="7">This protein is part of the stalk that links CF(0) to CF(1). It either transmits conformational changes from CF(0) to CF(1) or is implicated in proton conduction.</text>
</comment>